<sequence>MSVRLALLGLLHGQPSHGYRLKHRYDTLVDPDAAVAPAQIYATLARLERDGLVRQAGVDQDSGPARRMYELTSVGRDEVVRWLTTPVEPAPHLQTLLYTKVVVTVLTGRSVEPLIDAQREAHLARMRELTGLRRSRDRATCVLAEYALQHLEADLRWLEVVASQGEELVEGITESEEHCSSPA</sequence>
<reference evidence="2 3" key="1">
    <citation type="submission" date="2016-06" db="EMBL/GenBank/DDBJ databases">
        <authorList>
            <person name="Kjaerup R.B."/>
            <person name="Dalgaard T.S."/>
            <person name="Juul-Madsen H.R."/>
        </authorList>
    </citation>
    <scope>NUCLEOTIDE SEQUENCE [LARGE SCALE GENOMIC DNA]</scope>
    <source>
        <strain evidence="2 3">DSM 45577</strain>
    </source>
</reference>
<dbReference type="InterPro" id="IPR005149">
    <property type="entry name" value="Tscrpt_reg_PadR_N"/>
</dbReference>
<organism evidence="2 3">
    <name type="scientific">Micromonospora yangpuensis</name>
    <dbReference type="NCBI Taxonomy" id="683228"/>
    <lineage>
        <taxon>Bacteria</taxon>
        <taxon>Bacillati</taxon>
        <taxon>Actinomycetota</taxon>
        <taxon>Actinomycetes</taxon>
        <taxon>Micromonosporales</taxon>
        <taxon>Micromonosporaceae</taxon>
        <taxon>Micromonospora</taxon>
    </lineage>
</organism>
<dbReference type="EMBL" id="FMIA01000002">
    <property type="protein sequence ID" value="SCL55223.1"/>
    <property type="molecule type" value="Genomic_DNA"/>
</dbReference>
<feature type="domain" description="Transcription regulator PadR N-terminal" evidence="1">
    <location>
        <begin position="7"/>
        <end position="79"/>
    </location>
</feature>
<evidence type="ECO:0000313" key="2">
    <source>
        <dbReference type="EMBL" id="SCL55223.1"/>
    </source>
</evidence>
<evidence type="ECO:0000313" key="3">
    <source>
        <dbReference type="Proteomes" id="UP000198937"/>
    </source>
</evidence>
<dbReference type="InterPro" id="IPR036388">
    <property type="entry name" value="WH-like_DNA-bd_sf"/>
</dbReference>
<protein>
    <submittedName>
        <fullName evidence="2">Transcriptional regulator, PadR family</fullName>
    </submittedName>
</protein>
<dbReference type="InterPro" id="IPR052509">
    <property type="entry name" value="Metal_resp_DNA-bind_regulator"/>
</dbReference>
<dbReference type="InterPro" id="IPR036390">
    <property type="entry name" value="WH_DNA-bd_sf"/>
</dbReference>
<dbReference type="Pfam" id="PF03551">
    <property type="entry name" value="PadR"/>
    <property type="match status" value="1"/>
</dbReference>
<dbReference type="RefSeq" id="WP_091437516.1">
    <property type="nucleotide sequence ID" value="NZ_BMMJ01000016.1"/>
</dbReference>
<dbReference type="Proteomes" id="UP000198937">
    <property type="component" value="Unassembled WGS sequence"/>
</dbReference>
<gene>
    <name evidence="2" type="ORF">GA0070617_2897</name>
</gene>
<accession>A0A1C6UMT4</accession>
<evidence type="ECO:0000259" key="1">
    <source>
        <dbReference type="Pfam" id="PF03551"/>
    </source>
</evidence>
<dbReference type="Gene3D" id="1.10.10.10">
    <property type="entry name" value="Winged helix-like DNA-binding domain superfamily/Winged helix DNA-binding domain"/>
    <property type="match status" value="1"/>
</dbReference>
<name>A0A1C6UMT4_9ACTN</name>
<dbReference type="OrthoDB" id="3186544at2"/>
<dbReference type="PANTHER" id="PTHR33169">
    <property type="entry name" value="PADR-FAMILY TRANSCRIPTIONAL REGULATOR"/>
    <property type="match status" value="1"/>
</dbReference>
<dbReference type="STRING" id="683228.GA0070617_2897"/>
<proteinExistence type="predicted"/>
<dbReference type="PANTHER" id="PTHR33169:SF14">
    <property type="entry name" value="TRANSCRIPTIONAL REGULATOR RV3488"/>
    <property type="match status" value="1"/>
</dbReference>
<dbReference type="SUPFAM" id="SSF46785">
    <property type="entry name" value="Winged helix' DNA-binding domain"/>
    <property type="match status" value="1"/>
</dbReference>
<dbReference type="AlphaFoldDB" id="A0A1C6UMT4"/>
<keyword evidence="3" id="KW-1185">Reference proteome</keyword>